<dbReference type="OrthoDB" id="913872at2759"/>
<dbReference type="SUPFAM" id="SSF56219">
    <property type="entry name" value="DNase I-like"/>
    <property type="match status" value="1"/>
</dbReference>
<gene>
    <name evidence="1" type="ORF">CTI12_AA136500</name>
</gene>
<reference evidence="1 2" key="1">
    <citation type="journal article" date="2018" name="Mol. Plant">
        <title>The genome of Artemisia annua provides insight into the evolution of Asteraceae family and artemisinin biosynthesis.</title>
        <authorList>
            <person name="Shen Q."/>
            <person name="Zhang L."/>
            <person name="Liao Z."/>
            <person name="Wang S."/>
            <person name="Yan T."/>
            <person name="Shi P."/>
            <person name="Liu M."/>
            <person name="Fu X."/>
            <person name="Pan Q."/>
            <person name="Wang Y."/>
            <person name="Lv Z."/>
            <person name="Lu X."/>
            <person name="Zhang F."/>
            <person name="Jiang W."/>
            <person name="Ma Y."/>
            <person name="Chen M."/>
            <person name="Hao X."/>
            <person name="Li L."/>
            <person name="Tang Y."/>
            <person name="Lv G."/>
            <person name="Zhou Y."/>
            <person name="Sun X."/>
            <person name="Brodelius P.E."/>
            <person name="Rose J.K.C."/>
            <person name="Tang K."/>
        </authorList>
    </citation>
    <scope>NUCLEOTIDE SEQUENCE [LARGE SCALE GENOMIC DNA]</scope>
    <source>
        <strain evidence="2">cv. Huhao1</strain>
        <tissue evidence="1">Leaf</tissue>
    </source>
</reference>
<dbReference type="Proteomes" id="UP000245207">
    <property type="component" value="Unassembled WGS sequence"/>
</dbReference>
<evidence type="ECO:0000313" key="2">
    <source>
        <dbReference type="Proteomes" id="UP000245207"/>
    </source>
</evidence>
<keyword evidence="1" id="KW-0808">Transferase</keyword>
<comment type="caution">
    <text evidence="1">The sequence shown here is derived from an EMBL/GenBank/DDBJ whole genome shotgun (WGS) entry which is preliminary data.</text>
</comment>
<evidence type="ECO:0000313" key="1">
    <source>
        <dbReference type="EMBL" id="PWA86967.1"/>
    </source>
</evidence>
<dbReference type="AlphaFoldDB" id="A0A2U1PMQ0"/>
<keyword evidence="1" id="KW-0695">RNA-directed DNA polymerase</keyword>
<sequence length="196" mass="23033">MLMFRLFMRHAGKLCHMWKWTSNGILYDKGSHVILGWNDDIVDVMVIAQTNQVMHVHVNMKAENKALFYSLVYVDKYYIDHRALWMNLNMHSLLMKGNPWVLLGDFNVSLNLEDHCCGRYEPYIAMREFKDCVAYIKGYPYHISDHSPCVLLIPTVSKPKPKPFKFFNFLVQKEGFKNVFDRVGINMFMVFYVSCG</sequence>
<dbReference type="EMBL" id="PKPP01000962">
    <property type="protein sequence ID" value="PWA86967.1"/>
    <property type="molecule type" value="Genomic_DNA"/>
</dbReference>
<accession>A0A2U1PMQ0</accession>
<proteinExistence type="predicted"/>
<keyword evidence="1" id="KW-0548">Nucleotidyltransferase</keyword>
<protein>
    <submittedName>
        <fullName evidence="1">RNA-directed DNA polymerase, eukaryota, Reverse transcriptase zinc-binding domain protein</fullName>
    </submittedName>
</protein>
<organism evidence="1 2">
    <name type="scientific">Artemisia annua</name>
    <name type="common">Sweet wormwood</name>
    <dbReference type="NCBI Taxonomy" id="35608"/>
    <lineage>
        <taxon>Eukaryota</taxon>
        <taxon>Viridiplantae</taxon>
        <taxon>Streptophyta</taxon>
        <taxon>Embryophyta</taxon>
        <taxon>Tracheophyta</taxon>
        <taxon>Spermatophyta</taxon>
        <taxon>Magnoliopsida</taxon>
        <taxon>eudicotyledons</taxon>
        <taxon>Gunneridae</taxon>
        <taxon>Pentapetalae</taxon>
        <taxon>asterids</taxon>
        <taxon>campanulids</taxon>
        <taxon>Asterales</taxon>
        <taxon>Asteraceae</taxon>
        <taxon>Asteroideae</taxon>
        <taxon>Anthemideae</taxon>
        <taxon>Artemisiinae</taxon>
        <taxon>Artemisia</taxon>
    </lineage>
</organism>
<dbReference type="GO" id="GO:0003964">
    <property type="term" value="F:RNA-directed DNA polymerase activity"/>
    <property type="evidence" value="ECO:0007669"/>
    <property type="project" value="UniProtKB-KW"/>
</dbReference>
<name>A0A2U1PMQ0_ARTAN</name>
<dbReference type="InterPro" id="IPR036691">
    <property type="entry name" value="Endo/exonu/phosph_ase_sf"/>
</dbReference>
<keyword evidence="2" id="KW-1185">Reference proteome</keyword>